<dbReference type="FunFam" id="3.30.70.1050:FF:000004">
    <property type="entry name" value="Trigger factor"/>
    <property type="match status" value="1"/>
</dbReference>
<keyword evidence="4" id="KW-0697">Rotamase</keyword>
<protein>
    <recommendedName>
        <fullName evidence="3">peptidylprolyl isomerase</fullName>
        <ecNumber evidence="3">5.2.1.8</ecNumber>
    </recommendedName>
</protein>
<dbReference type="SUPFAM" id="SSF102735">
    <property type="entry name" value="Trigger factor ribosome-binding domain"/>
    <property type="match status" value="1"/>
</dbReference>
<organism evidence="9 10">
    <name type="scientific">Penstemon smallii</name>
    <dbReference type="NCBI Taxonomy" id="265156"/>
    <lineage>
        <taxon>Eukaryota</taxon>
        <taxon>Viridiplantae</taxon>
        <taxon>Streptophyta</taxon>
        <taxon>Embryophyta</taxon>
        <taxon>Tracheophyta</taxon>
        <taxon>Spermatophyta</taxon>
        <taxon>Magnoliopsida</taxon>
        <taxon>eudicotyledons</taxon>
        <taxon>Gunneridae</taxon>
        <taxon>Pentapetalae</taxon>
        <taxon>asterids</taxon>
        <taxon>lamiids</taxon>
        <taxon>Lamiales</taxon>
        <taxon>Plantaginaceae</taxon>
        <taxon>Cheloneae</taxon>
        <taxon>Penstemon</taxon>
    </lineage>
</organism>
<proteinExistence type="inferred from homology"/>
<feature type="domain" description="Trigger factor ribosome-binding bacterial" evidence="8">
    <location>
        <begin position="95"/>
        <end position="218"/>
    </location>
</feature>
<comment type="similarity">
    <text evidence="2">Belongs to the FKBP-type PPIase family. Tig subfamily.</text>
</comment>
<dbReference type="PANTHER" id="PTHR30560">
    <property type="entry name" value="TRIGGER FACTOR CHAPERONE AND PEPTIDYL-PROLYL CIS/TRANS ISOMERASE"/>
    <property type="match status" value="1"/>
</dbReference>
<dbReference type="GO" id="GO:0003755">
    <property type="term" value="F:peptidyl-prolyl cis-trans isomerase activity"/>
    <property type="evidence" value="ECO:0007669"/>
    <property type="project" value="UniProtKB-KW"/>
</dbReference>
<evidence type="ECO:0000256" key="1">
    <source>
        <dbReference type="ARBA" id="ARBA00000971"/>
    </source>
</evidence>
<dbReference type="Pfam" id="PF05697">
    <property type="entry name" value="Trigger_N"/>
    <property type="match status" value="1"/>
</dbReference>
<accession>A0ABD3TDM1</accession>
<evidence type="ECO:0000256" key="7">
    <source>
        <dbReference type="ARBA" id="ARBA00024849"/>
    </source>
</evidence>
<keyword evidence="10" id="KW-1185">Reference proteome</keyword>
<sequence>MAAMTLTSPCPQLLAGSHHVAVGRFTEDAKWCSVTLRLNYCSRTKIGPPRSLVCCSFSKVDRKVLLKPISAVGSGLEATITDPKDNVVSIKNFEVVLESKDEDKMQVRVDLPGKETQIVFDKVLRNLARSAPPVPGFRREKGGKTSKVPKEFLLQILGEDRVTNFVIQEIVTSTLADYATKENLTVKDNKINTLQTAEELKSVFVPGNDFGFNATLELEKSTEESSELP</sequence>
<dbReference type="EMBL" id="JBJXBP010000004">
    <property type="protein sequence ID" value="KAL3835094.1"/>
    <property type="molecule type" value="Genomic_DNA"/>
</dbReference>
<comment type="function">
    <text evidence="7">Involved in protein export. Acts as a chaperone by maintaining the newly synthesized protein in an open conformation. Functions as a peptidyl-prolyl cis-trans isomerase.</text>
</comment>
<evidence type="ECO:0000259" key="8">
    <source>
        <dbReference type="Pfam" id="PF05697"/>
    </source>
</evidence>
<comment type="caution">
    <text evidence="9">The sequence shown here is derived from an EMBL/GenBank/DDBJ whole genome shotgun (WGS) entry which is preliminary data.</text>
</comment>
<keyword evidence="6" id="KW-0413">Isomerase</keyword>
<dbReference type="InterPro" id="IPR005215">
    <property type="entry name" value="Trig_fac"/>
</dbReference>
<reference evidence="9 10" key="1">
    <citation type="submission" date="2024-12" db="EMBL/GenBank/DDBJ databases">
        <title>The unique morphological basis and parallel evolutionary history of personate flowers in Penstemon.</title>
        <authorList>
            <person name="Depatie T.H."/>
            <person name="Wessinger C.A."/>
        </authorList>
    </citation>
    <scope>NUCLEOTIDE SEQUENCE [LARGE SCALE GENOMIC DNA]</scope>
    <source>
        <strain evidence="9">WTNN_2</strain>
        <tissue evidence="9">Leaf</tissue>
    </source>
</reference>
<evidence type="ECO:0000256" key="6">
    <source>
        <dbReference type="ARBA" id="ARBA00023235"/>
    </source>
</evidence>
<dbReference type="Gene3D" id="3.30.70.1050">
    <property type="entry name" value="Trigger factor ribosome-binding domain"/>
    <property type="match status" value="1"/>
</dbReference>
<dbReference type="AlphaFoldDB" id="A0ABD3TDM1"/>
<dbReference type="InterPro" id="IPR036611">
    <property type="entry name" value="Trigger_fac_ribosome-bd_sf"/>
</dbReference>
<dbReference type="InterPro" id="IPR008881">
    <property type="entry name" value="Trigger_fac_ribosome-bd_bac"/>
</dbReference>
<dbReference type="Proteomes" id="UP001634393">
    <property type="component" value="Unassembled WGS sequence"/>
</dbReference>
<evidence type="ECO:0000313" key="9">
    <source>
        <dbReference type="EMBL" id="KAL3835094.1"/>
    </source>
</evidence>
<evidence type="ECO:0000256" key="5">
    <source>
        <dbReference type="ARBA" id="ARBA00023186"/>
    </source>
</evidence>
<evidence type="ECO:0000313" key="10">
    <source>
        <dbReference type="Proteomes" id="UP001634393"/>
    </source>
</evidence>
<evidence type="ECO:0000256" key="4">
    <source>
        <dbReference type="ARBA" id="ARBA00023110"/>
    </source>
</evidence>
<name>A0ABD3TDM1_9LAMI</name>
<gene>
    <name evidence="9" type="ORF">ACJIZ3_009830</name>
</gene>
<dbReference type="PANTHER" id="PTHR30560:SF4">
    <property type="entry name" value="OS01G0894700 PROTEIN"/>
    <property type="match status" value="1"/>
</dbReference>
<evidence type="ECO:0000256" key="2">
    <source>
        <dbReference type="ARBA" id="ARBA00005464"/>
    </source>
</evidence>
<comment type="catalytic activity">
    <reaction evidence="1">
        <text>[protein]-peptidylproline (omega=180) = [protein]-peptidylproline (omega=0)</text>
        <dbReference type="Rhea" id="RHEA:16237"/>
        <dbReference type="Rhea" id="RHEA-COMP:10747"/>
        <dbReference type="Rhea" id="RHEA-COMP:10748"/>
        <dbReference type="ChEBI" id="CHEBI:83833"/>
        <dbReference type="ChEBI" id="CHEBI:83834"/>
        <dbReference type="EC" id="5.2.1.8"/>
    </reaction>
</comment>
<evidence type="ECO:0000256" key="3">
    <source>
        <dbReference type="ARBA" id="ARBA00013194"/>
    </source>
</evidence>
<keyword evidence="5" id="KW-0143">Chaperone</keyword>
<dbReference type="EC" id="5.2.1.8" evidence="3"/>